<dbReference type="InterPro" id="IPR015424">
    <property type="entry name" value="PyrdxlP-dep_Trfase"/>
</dbReference>
<dbReference type="Proteomes" id="UP000185490">
    <property type="component" value="Chromosome"/>
</dbReference>
<proteinExistence type="inferred from homology"/>
<dbReference type="InterPro" id="IPR027619">
    <property type="entry name" value="C-S_lyase_PatB-like"/>
</dbReference>
<evidence type="ECO:0000256" key="1">
    <source>
        <dbReference type="ARBA" id="ARBA00001933"/>
    </source>
</evidence>
<evidence type="ECO:0000256" key="4">
    <source>
        <dbReference type="ARBA" id="ARBA00023239"/>
    </source>
</evidence>
<accession>A0ABN4UXW8</accession>
<dbReference type="EC" id="4.4.1.13" evidence="2"/>
<dbReference type="Pfam" id="PF00155">
    <property type="entry name" value="Aminotran_1_2"/>
    <property type="match status" value="1"/>
</dbReference>
<dbReference type="PANTHER" id="PTHR43525">
    <property type="entry name" value="PROTEIN MALY"/>
    <property type="match status" value="1"/>
</dbReference>
<protein>
    <recommendedName>
        <fullName evidence="2">cysteine-S-conjugate beta-lyase</fullName>
        <ecNumber evidence="2">4.4.1.13</ecNumber>
    </recommendedName>
</protein>
<evidence type="ECO:0000313" key="7">
    <source>
        <dbReference type="EMBL" id="APT74199.1"/>
    </source>
</evidence>
<dbReference type="EMBL" id="CP007389">
    <property type="protein sequence ID" value="APT74199.1"/>
    <property type="molecule type" value="Genomic_DNA"/>
</dbReference>
<dbReference type="InterPro" id="IPR015421">
    <property type="entry name" value="PyrdxlP-dep_Trfase_major"/>
</dbReference>
<keyword evidence="3" id="KW-0663">Pyridoxal phosphate</keyword>
<comment type="similarity">
    <text evidence="5">Belongs to the class-II pyridoxal-phosphate-dependent aminotransferase family. MalY/PatB cystathionine beta-lyase subfamily.</text>
</comment>
<reference evidence="7 8" key="1">
    <citation type="submission" date="2014-02" db="EMBL/GenBank/DDBJ databases">
        <title>Diversity of Thermotogales isolates from hydrothermal vents.</title>
        <authorList>
            <person name="Haverkamp T.H.A."/>
            <person name="Lossouarn J."/>
            <person name="Geslin C."/>
            <person name="Nesbo C.L."/>
        </authorList>
    </citation>
    <scope>NUCLEOTIDE SEQUENCE [LARGE SCALE GENOMIC DNA]</scope>
    <source>
        <strain evidence="7 8">431</strain>
    </source>
</reference>
<evidence type="ECO:0000256" key="3">
    <source>
        <dbReference type="ARBA" id="ARBA00022898"/>
    </source>
</evidence>
<dbReference type="PANTHER" id="PTHR43525:SF1">
    <property type="entry name" value="PROTEIN MALY"/>
    <property type="match status" value="1"/>
</dbReference>
<dbReference type="NCBIfam" id="TIGR04350">
    <property type="entry name" value="C_S_lyase_PatB"/>
    <property type="match status" value="1"/>
</dbReference>
<evidence type="ECO:0000256" key="2">
    <source>
        <dbReference type="ARBA" id="ARBA00012224"/>
    </source>
</evidence>
<feature type="domain" description="Aminotransferase class I/classII large" evidence="6">
    <location>
        <begin position="22"/>
        <end position="367"/>
    </location>
</feature>
<dbReference type="SUPFAM" id="SSF53383">
    <property type="entry name" value="PLP-dependent transferases"/>
    <property type="match status" value="1"/>
</dbReference>
<dbReference type="Gene3D" id="3.90.1150.10">
    <property type="entry name" value="Aspartate Aminotransferase, domain 1"/>
    <property type="match status" value="1"/>
</dbReference>
<name>A0ABN4UXW8_9BACT</name>
<gene>
    <name evidence="7" type="ORF">BW47_06700</name>
</gene>
<dbReference type="InterPro" id="IPR015422">
    <property type="entry name" value="PyrdxlP-dep_Trfase_small"/>
</dbReference>
<organism evidence="7 8">
    <name type="scientific">Thermosipho melanesiensis</name>
    <dbReference type="NCBI Taxonomy" id="46541"/>
    <lineage>
        <taxon>Bacteria</taxon>
        <taxon>Thermotogati</taxon>
        <taxon>Thermotogota</taxon>
        <taxon>Thermotogae</taxon>
        <taxon>Thermotogales</taxon>
        <taxon>Fervidobacteriaceae</taxon>
        <taxon>Thermosipho</taxon>
    </lineage>
</organism>
<keyword evidence="4" id="KW-0456">Lyase</keyword>
<dbReference type="InterPro" id="IPR051798">
    <property type="entry name" value="Class-II_PLP-Dep_Aminotrans"/>
</dbReference>
<dbReference type="Gene3D" id="3.40.640.10">
    <property type="entry name" value="Type I PLP-dependent aspartate aminotransferase-like (Major domain)"/>
    <property type="match status" value="1"/>
</dbReference>
<evidence type="ECO:0000259" key="6">
    <source>
        <dbReference type="Pfam" id="PF00155"/>
    </source>
</evidence>
<evidence type="ECO:0000256" key="5">
    <source>
        <dbReference type="ARBA" id="ARBA00037974"/>
    </source>
</evidence>
<sequence length="372" mass="43246">MFNNVPNRKGTNSFKWDLKPNVLPLWVADMDFEVSEEIKEAIKSRVNHGVYGYTFRPKSYYEAIINWFRNYHAFDIKREWIVPIPGVVPGISFAIQAFTLPGDKIIIQPPVYRPFHEVVVELGRRLIYNKLIESDGYYKMDFEDLENKIDKDVKMLILCSPHNPVGRVWKEEELKRLGEICLRNNIIVVSDEIHADIVYKRKHNVFLGVNEKFFKNSIVLTSPNKSFNIAGLQSGNAIIPNKCLRERFEKIINSQHLGLSNIFAIVATEVAYNYGRQWLEKLLDYLYQNVLLVKEFLEKELNIKVSVPEGTFLMWLDFRKFDDAYNRVLNAGVWLNDGKDFGPGGEGFLRMNIATSREILNEALKRIKSITF</sequence>
<dbReference type="InterPro" id="IPR004839">
    <property type="entry name" value="Aminotransferase_I/II_large"/>
</dbReference>
<evidence type="ECO:0000313" key="8">
    <source>
        <dbReference type="Proteomes" id="UP000185490"/>
    </source>
</evidence>
<comment type="cofactor">
    <cofactor evidence="1">
        <name>pyridoxal 5'-phosphate</name>
        <dbReference type="ChEBI" id="CHEBI:597326"/>
    </cofactor>
</comment>
<dbReference type="CDD" id="cd00609">
    <property type="entry name" value="AAT_like"/>
    <property type="match status" value="1"/>
</dbReference>
<dbReference type="RefSeq" id="WP_012057467.1">
    <property type="nucleotide sequence ID" value="NZ_CP007389.1"/>
</dbReference>
<keyword evidence="8" id="KW-1185">Reference proteome</keyword>